<feature type="region of interest" description="Disordered" evidence="1">
    <location>
        <begin position="60"/>
        <end position="83"/>
    </location>
</feature>
<dbReference type="OrthoDB" id="6162427at2759"/>
<dbReference type="STRING" id="9009.A0A226NDN9"/>
<evidence type="ECO:0000256" key="2">
    <source>
        <dbReference type="SAM" id="Phobius"/>
    </source>
</evidence>
<comment type="caution">
    <text evidence="3">The sequence shown here is derived from an EMBL/GenBank/DDBJ whole genome shotgun (WGS) entry which is preliminary data.</text>
</comment>
<proteinExistence type="predicted"/>
<name>A0A226NDN9_CALSU</name>
<accession>A0A226NDN9</accession>
<feature type="transmembrane region" description="Helical" evidence="2">
    <location>
        <begin position="6"/>
        <end position="27"/>
    </location>
</feature>
<dbReference type="Proteomes" id="UP000198323">
    <property type="component" value="Unassembled WGS sequence"/>
</dbReference>
<evidence type="ECO:0000256" key="1">
    <source>
        <dbReference type="SAM" id="MobiDB-lite"/>
    </source>
</evidence>
<gene>
    <name evidence="3" type="ORF">ASZ78_014640</name>
</gene>
<keyword evidence="2" id="KW-0812">Transmembrane</keyword>
<dbReference type="EMBL" id="MCFN01000086">
    <property type="protein sequence ID" value="OXB65661.1"/>
    <property type="molecule type" value="Genomic_DNA"/>
</dbReference>
<sequence>WKYHTVNVFSANFSFCVFSFVFVSPMARKATIARTSSSECGAHLVETTSSNGCNRLCYSGKERSSDTDCLSSSPDDTKRMAGY</sequence>
<organism evidence="3 4">
    <name type="scientific">Callipepla squamata</name>
    <name type="common">Scaled quail</name>
    <dbReference type="NCBI Taxonomy" id="9009"/>
    <lineage>
        <taxon>Eukaryota</taxon>
        <taxon>Metazoa</taxon>
        <taxon>Chordata</taxon>
        <taxon>Craniata</taxon>
        <taxon>Vertebrata</taxon>
        <taxon>Euteleostomi</taxon>
        <taxon>Archelosauria</taxon>
        <taxon>Archosauria</taxon>
        <taxon>Dinosauria</taxon>
        <taxon>Saurischia</taxon>
        <taxon>Theropoda</taxon>
        <taxon>Coelurosauria</taxon>
        <taxon>Aves</taxon>
        <taxon>Neognathae</taxon>
        <taxon>Galloanserae</taxon>
        <taxon>Galliformes</taxon>
        <taxon>Odontophoridae</taxon>
        <taxon>Callipepla</taxon>
    </lineage>
</organism>
<keyword evidence="2" id="KW-0472">Membrane</keyword>
<protein>
    <submittedName>
        <fullName evidence="3">Uncharacterized protein</fullName>
    </submittedName>
</protein>
<reference evidence="3" key="1">
    <citation type="submission" date="2016-07" db="EMBL/GenBank/DDBJ databases">
        <title>Disparate Historic Effective Population Sizes Predicted by Modern Levels of Genome Diversity for the Scaled Quail (Callipepla squamata) and the Northern Bobwhite (Colinus virginianus): Inferences from First and Second Generation Draft Genome Assemblies for Sympatric New World Quail.</title>
        <authorList>
            <person name="Oldeschulte D.L."/>
            <person name="Halley Y.A."/>
            <person name="Bhattarai E.K."/>
            <person name="Brashear W.A."/>
            <person name="Hill J."/>
            <person name="Metz R.P."/>
            <person name="Johnson C.D."/>
            <person name="Rollins D."/>
            <person name="Peterson M.J."/>
            <person name="Bickhart D.M."/>
            <person name="Decker J.E."/>
            <person name="Seabury C.M."/>
        </authorList>
    </citation>
    <scope>NUCLEOTIDE SEQUENCE [LARGE SCALE GENOMIC DNA]</scope>
    <source>
        <strain evidence="3">Texas</strain>
        <tissue evidence="3">Leg muscle</tissue>
    </source>
</reference>
<evidence type="ECO:0000313" key="3">
    <source>
        <dbReference type="EMBL" id="OXB65661.1"/>
    </source>
</evidence>
<feature type="non-terminal residue" evidence="3">
    <location>
        <position position="1"/>
    </location>
</feature>
<dbReference type="AlphaFoldDB" id="A0A226NDN9"/>
<keyword evidence="4" id="KW-1185">Reference proteome</keyword>
<keyword evidence="2" id="KW-1133">Transmembrane helix</keyword>
<evidence type="ECO:0000313" key="4">
    <source>
        <dbReference type="Proteomes" id="UP000198323"/>
    </source>
</evidence>